<name>A0A0E0LX74_ORYPU</name>
<evidence type="ECO:0000313" key="2">
    <source>
        <dbReference type="Proteomes" id="UP000026962"/>
    </source>
</evidence>
<reference evidence="1" key="1">
    <citation type="submission" date="2015-04" db="UniProtKB">
        <authorList>
            <consortium name="EnsemblPlants"/>
        </authorList>
    </citation>
    <scope>IDENTIFICATION</scope>
</reference>
<keyword evidence="2" id="KW-1185">Reference proteome</keyword>
<dbReference type="Proteomes" id="UP000026962">
    <property type="component" value="Chromosome 8"/>
</dbReference>
<dbReference type="HOGENOM" id="CLU_2853716_0_0_1"/>
<accession>A0A0E0LX74</accession>
<evidence type="ECO:0000313" key="1">
    <source>
        <dbReference type="EnsemblPlants" id="OPUNC08G19510.1"/>
    </source>
</evidence>
<reference evidence="1" key="2">
    <citation type="submission" date="2018-05" db="EMBL/GenBank/DDBJ databases">
        <title>OpunRS2 (Oryza punctata Reference Sequence Version 2).</title>
        <authorList>
            <person name="Zhang J."/>
            <person name="Kudrna D."/>
            <person name="Lee S."/>
            <person name="Talag J."/>
            <person name="Welchert J."/>
            <person name="Wing R.A."/>
        </authorList>
    </citation>
    <scope>NUCLEOTIDE SEQUENCE [LARGE SCALE GENOMIC DNA]</scope>
</reference>
<dbReference type="AlphaFoldDB" id="A0A0E0LX74"/>
<sequence length="65" mass="7365">MEFGEENSEPYRFLLSNAQTPVRPLRTSEIAAMDTRILSSEDQGHQLINLHIASMCKDLRAETTT</sequence>
<protein>
    <submittedName>
        <fullName evidence="1">Uncharacterized protein</fullName>
    </submittedName>
</protein>
<organism evidence="1">
    <name type="scientific">Oryza punctata</name>
    <name type="common">Red rice</name>
    <dbReference type="NCBI Taxonomy" id="4537"/>
    <lineage>
        <taxon>Eukaryota</taxon>
        <taxon>Viridiplantae</taxon>
        <taxon>Streptophyta</taxon>
        <taxon>Embryophyta</taxon>
        <taxon>Tracheophyta</taxon>
        <taxon>Spermatophyta</taxon>
        <taxon>Magnoliopsida</taxon>
        <taxon>Liliopsida</taxon>
        <taxon>Poales</taxon>
        <taxon>Poaceae</taxon>
        <taxon>BOP clade</taxon>
        <taxon>Oryzoideae</taxon>
        <taxon>Oryzeae</taxon>
        <taxon>Oryzinae</taxon>
        <taxon>Oryza</taxon>
    </lineage>
</organism>
<dbReference type="Gramene" id="OPUNC08G19510.1">
    <property type="protein sequence ID" value="OPUNC08G19510.1"/>
    <property type="gene ID" value="OPUNC08G19510"/>
</dbReference>
<dbReference type="EnsemblPlants" id="OPUNC08G19510.1">
    <property type="protein sequence ID" value="OPUNC08G19510.1"/>
    <property type="gene ID" value="OPUNC08G19510"/>
</dbReference>
<proteinExistence type="predicted"/>